<dbReference type="InterPro" id="IPR050410">
    <property type="entry name" value="CCR4/nocturin_mRNA_transcr"/>
</dbReference>
<organism evidence="2 3">
    <name type="scientific">Varroa destructor</name>
    <name type="common">Honeybee mite</name>
    <dbReference type="NCBI Taxonomy" id="109461"/>
    <lineage>
        <taxon>Eukaryota</taxon>
        <taxon>Metazoa</taxon>
        <taxon>Ecdysozoa</taxon>
        <taxon>Arthropoda</taxon>
        <taxon>Chelicerata</taxon>
        <taxon>Arachnida</taxon>
        <taxon>Acari</taxon>
        <taxon>Parasitiformes</taxon>
        <taxon>Mesostigmata</taxon>
        <taxon>Gamasina</taxon>
        <taxon>Dermanyssoidea</taxon>
        <taxon>Varroidae</taxon>
        <taxon>Varroa</taxon>
    </lineage>
</organism>
<dbReference type="PANTHER" id="PTHR12121">
    <property type="entry name" value="CARBON CATABOLITE REPRESSOR PROTEIN 4"/>
    <property type="match status" value="1"/>
</dbReference>
<dbReference type="OMA" id="YIWHTED"/>
<dbReference type="Gene3D" id="3.60.10.10">
    <property type="entry name" value="Endonuclease/exonuclease/phosphatase"/>
    <property type="match status" value="1"/>
</dbReference>
<evidence type="ECO:0000313" key="3">
    <source>
        <dbReference type="Proteomes" id="UP000594260"/>
    </source>
</evidence>
<dbReference type="InterPro" id="IPR005135">
    <property type="entry name" value="Endo/exonuclease/phosphatase"/>
</dbReference>
<dbReference type="Pfam" id="PF03372">
    <property type="entry name" value="Exo_endo_phos"/>
    <property type="match status" value="1"/>
</dbReference>
<reference evidence="2" key="1">
    <citation type="submission" date="2021-01" db="UniProtKB">
        <authorList>
            <consortium name="EnsemblMetazoa"/>
        </authorList>
    </citation>
    <scope>IDENTIFICATION</scope>
</reference>
<dbReference type="KEGG" id="vde:111247507"/>
<proteinExistence type="predicted"/>
<evidence type="ECO:0000259" key="1">
    <source>
        <dbReference type="Pfam" id="PF03372"/>
    </source>
</evidence>
<sequence>MRWSLLRTVTLRPSVAIACCTRNAICWPSLLKFFKHQRVYKQQIKPRAGSTGKKMAGPLGQEEIERRALNYCRWQPVSTQPVHASPNETAFSIMSYNLLAQTNLDNHPELYRHCNPDHLEWEFRAKRLIKQMITHNCDIFCLQEVQEEHLLESIAPQLERAGYQYVYKGKTGGKIEGCAVFWRKEIFNILQWSSVEMRVPGCRILNRDNIGLVTLLSPRDKPQAKLVVATTHLLFNPKRGEVKLAQLRYLLAEVEKVAFLGTCESDLSTPLYTPIILCGDFNSKPFCPLYEFIKQGKFTLDGLLHGEIAGRGGGQYIRPEEINVGNLLPCTILEDTYIGRYGIEAISTMERAYTNGFIYHLLGEFQSCYSHIKRDAAEVTSYNDDAVTVDYIFFQNSRLLRHVGTLSLMTLEELQSIGGLPNAAMGSDHLPLAARFILKTIPTGFLQTGL</sequence>
<dbReference type="GeneID" id="111247507"/>
<keyword evidence="3" id="KW-1185">Reference proteome</keyword>
<dbReference type="PANTHER" id="PTHR12121:SF34">
    <property type="entry name" value="PROTEIN ANGEL"/>
    <property type="match status" value="1"/>
</dbReference>
<dbReference type="EnsemblMetazoa" id="XM_022798494">
    <property type="protein sequence ID" value="XP_022654229"/>
    <property type="gene ID" value="LOC111247507"/>
</dbReference>
<dbReference type="SUPFAM" id="SSF56219">
    <property type="entry name" value="DNase I-like"/>
    <property type="match status" value="1"/>
</dbReference>
<dbReference type="OrthoDB" id="10253982at2759"/>
<dbReference type="InterPro" id="IPR036691">
    <property type="entry name" value="Endo/exonu/phosph_ase_sf"/>
</dbReference>
<dbReference type="Proteomes" id="UP000594260">
    <property type="component" value="Unplaced"/>
</dbReference>
<dbReference type="CTD" id="37748"/>
<accession>A0A7M7JPD9</accession>
<protein>
    <recommendedName>
        <fullName evidence="1">Endonuclease/exonuclease/phosphatase domain-containing protein</fullName>
    </recommendedName>
</protein>
<name>A0A7M7JPD9_VARDE</name>
<dbReference type="FunCoup" id="A0A7M7JPD9">
    <property type="interactions" value="28"/>
</dbReference>
<feature type="domain" description="Endonuclease/exonuclease/phosphatase" evidence="1">
    <location>
        <begin position="94"/>
        <end position="429"/>
    </location>
</feature>
<evidence type="ECO:0000313" key="2">
    <source>
        <dbReference type="EnsemblMetazoa" id="XP_022654229"/>
    </source>
</evidence>
<dbReference type="AlphaFoldDB" id="A0A7M7JPD9"/>
<dbReference type="InParanoid" id="A0A7M7JPD9"/>
<dbReference type="GO" id="GO:0000175">
    <property type="term" value="F:3'-5'-RNA exonuclease activity"/>
    <property type="evidence" value="ECO:0007669"/>
    <property type="project" value="TreeGrafter"/>
</dbReference>
<dbReference type="RefSeq" id="XP_022654229.1">
    <property type="nucleotide sequence ID" value="XM_022798494.1"/>
</dbReference>